<keyword evidence="2" id="KW-1185">Reference proteome</keyword>
<reference evidence="1" key="1">
    <citation type="journal article" date="2020" name="Stud. Mycol.">
        <title>101 Dothideomycetes genomes: a test case for predicting lifestyles and emergence of pathogens.</title>
        <authorList>
            <person name="Haridas S."/>
            <person name="Albert R."/>
            <person name="Binder M."/>
            <person name="Bloem J."/>
            <person name="Labutti K."/>
            <person name="Salamov A."/>
            <person name="Andreopoulos B."/>
            <person name="Baker S."/>
            <person name="Barry K."/>
            <person name="Bills G."/>
            <person name="Bluhm B."/>
            <person name="Cannon C."/>
            <person name="Castanera R."/>
            <person name="Culley D."/>
            <person name="Daum C."/>
            <person name="Ezra D."/>
            <person name="Gonzalez J."/>
            <person name="Henrissat B."/>
            <person name="Kuo A."/>
            <person name="Liang C."/>
            <person name="Lipzen A."/>
            <person name="Lutzoni F."/>
            <person name="Magnuson J."/>
            <person name="Mondo S."/>
            <person name="Nolan M."/>
            <person name="Ohm R."/>
            <person name="Pangilinan J."/>
            <person name="Park H.-J."/>
            <person name="Ramirez L."/>
            <person name="Alfaro M."/>
            <person name="Sun H."/>
            <person name="Tritt A."/>
            <person name="Yoshinaga Y."/>
            <person name="Zwiers L.-H."/>
            <person name="Turgeon B."/>
            <person name="Goodwin S."/>
            <person name="Spatafora J."/>
            <person name="Crous P."/>
            <person name="Grigoriev I."/>
        </authorList>
    </citation>
    <scope>NUCLEOTIDE SEQUENCE</scope>
    <source>
        <strain evidence="1">ATCC 200398</strain>
    </source>
</reference>
<dbReference type="EMBL" id="MU003536">
    <property type="protein sequence ID" value="KAF2464521.1"/>
    <property type="molecule type" value="Genomic_DNA"/>
</dbReference>
<evidence type="ECO:0000313" key="1">
    <source>
        <dbReference type="EMBL" id="KAF2464521.1"/>
    </source>
</evidence>
<evidence type="ECO:0000313" key="2">
    <source>
        <dbReference type="Proteomes" id="UP000799755"/>
    </source>
</evidence>
<dbReference type="Proteomes" id="UP000799755">
    <property type="component" value="Unassembled WGS sequence"/>
</dbReference>
<comment type="caution">
    <text evidence="1">The sequence shown here is derived from an EMBL/GenBank/DDBJ whole genome shotgun (WGS) entry which is preliminary data.</text>
</comment>
<accession>A0ACB6QC81</accession>
<organism evidence="1 2">
    <name type="scientific">Lindgomyces ingoldianus</name>
    <dbReference type="NCBI Taxonomy" id="673940"/>
    <lineage>
        <taxon>Eukaryota</taxon>
        <taxon>Fungi</taxon>
        <taxon>Dikarya</taxon>
        <taxon>Ascomycota</taxon>
        <taxon>Pezizomycotina</taxon>
        <taxon>Dothideomycetes</taxon>
        <taxon>Pleosporomycetidae</taxon>
        <taxon>Pleosporales</taxon>
        <taxon>Lindgomycetaceae</taxon>
        <taxon>Lindgomyces</taxon>
    </lineage>
</organism>
<gene>
    <name evidence="1" type="ORF">BDR25DRAFT_361600</name>
</gene>
<name>A0ACB6QC81_9PLEO</name>
<sequence>MPQEADARKCTSLTDLDSCIDNRDSEHNFGRIVLMEITYLNELKPAPGPPAAGRTSEHMISYFSSESEKWWSSENCPVRQTSQIGYRVISTYKSSTMRAVQQIYEVIVLLDLNKDRSYCINPCIETRELRHDEGCKPRLCSVGFFPNQIQRLTKENMRSWMAKRQDLGNRRDGLGGY</sequence>
<protein>
    <submittedName>
        <fullName evidence="1">Uncharacterized protein</fullName>
    </submittedName>
</protein>
<proteinExistence type="predicted"/>